<dbReference type="Gene3D" id="1.20.1250.20">
    <property type="entry name" value="MFS general substrate transporter like domains"/>
    <property type="match status" value="1"/>
</dbReference>
<keyword evidence="9" id="KW-1185">Reference proteome</keyword>
<dbReference type="OrthoDB" id="2585655at2759"/>
<reference evidence="8 9" key="1">
    <citation type="journal article" date="2019" name="Fungal Biol. Biotechnol.">
        <title>Draft genome sequence of fastidious pathogen Ceratobasidium theobromae, which causes vascular-streak dieback in Theobroma cacao.</title>
        <authorList>
            <person name="Ali S.S."/>
            <person name="Asman A."/>
            <person name="Shao J."/>
            <person name="Firmansyah A.P."/>
            <person name="Susilo A.W."/>
            <person name="Rosmana A."/>
            <person name="McMahon P."/>
            <person name="Junaid M."/>
            <person name="Guest D."/>
            <person name="Kheng T.Y."/>
            <person name="Meinhardt L.W."/>
            <person name="Bailey B.A."/>
        </authorList>
    </citation>
    <scope>NUCLEOTIDE SEQUENCE [LARGE SCALE GENOMIC DNA]</scope>
    <source>
        <strain evidence="8 9">CT2</strain>
    </source>
</reference>
<dbReference type="Gene3D" id="1.20.1720.10">
    <property type="entry name" value="Multidrug resistance protein D"/>
    <property type="match status" value="1"/>
</dbReference>
<feature type="transmembrane region" description="Helical" evidence="6">
    <location>
        <begin position="395"/>
        <end position="417"/>
    </location>
</feature>
<dbReference type="PANTHER" id="PTHR23502">
    <property type="entry name" value="MAJOR FACILITATOR SUPERFAMILY"/>
    <property type="match status" value="1"/>
</dbReference>
<evidence type="ECO:0000256" key="2">
    <source>
        <dbReference type="ARBA" id="ARBA00022692"/>
    </source>
</evidence>
<feature type="domain" description="Major facilitator superfamily (MFS) profile" evidence="7">
    <location>
        <begin position="76"/>
        <end position="555"/>
    </location>
</feature>
<accession>A0A5N5QHD2</accession>
<protein>
    <submittedName>
        <fullName evidence="8">Transport protein</fullName>
    </submittedName>
</protein>
<dbReference type="Pfam" id="PF07690">
    <property type="entry name" value="MFS_1"/>
    <property type="match status" value="1"/>
</dbReference>
<dbReference type="GO" id="GO:0022857">
    <property type="term" value="F:transmembrane transporter activity"/>
    <property type="evidence" value="ECO:0007669"/>
    <property type="project" value="InterPro"/>
</dbReference>
<feature type="transmembrane region" description="Helical" evidence="6">
    <location>
        <begin position="225"/>
        <end position="242"/>
    </location>
</feature>
<feature type="compositionally biased region" description="Basic and acidic residues" evidence="5">
    <location>
        <begin position="302"/>
        <end position="327"/>
    </location>
</feature>
<organism evidence="8 9">
    <name type="scientific">Ceratobasidium theobromae</name>
    <dbReference type="NCBI Taxonomy" id="1582974"/>
    <lineage>
        <taxon>Eukaryota</taxon>
        <taxon>Fungi</taxon>
        <taxon>Dikarya</taxon>
        <taxon>Basidiomycota</taxon>
        <taxon>Agaricomycotina</taxon>
        <taxon>Agaricomycetes</taxon>
        <taxon>Cantharellales</taxon>
        <taxon>Ceratobasidiaceae</taxon>
        <taxon>Ceratobasidium</taxon>
    </lineage>
</organism>
<dbReference type="Proteomes" id="UP000383932">
    <property type="component" value="Unassembled WGS sequence"/>
</dbReference>
<evidence type="ECO:0000256" key="4">
    <source>
        <dbReference type="ARBA" id="ARBA00023136"/>
    </source>
</evidence>
<evidence type="ECO:0000256" key="6">
    <source>
        <dbReference type="SAM" id="Phobius"/>
    </source>
</evidence>
<dbReference type="PANTHER" id="PTHR23502:SF5">
    <property type="entry name" value="QUINIDINE RESISTANCE PROTEIN 3"/>
    <property type="match status" value="1"/>
</dbReference>
<dbReference type="InterPro" id="IPR020846">
    <property type="entry name" value="MFS_dom"/>
</dbReference>
<evidence type="ECO:0000256" key="1">
    <source>
        <dbReference type="ARBA" id="ARBA00004141"/>
    </source>
</evidence>
<evidence type="ECO:0000313" key="9">
    <source>
        <dbReference type="Proteomes" id="UP000383932"/>
    </source>
</evidence>
<dbReference type="InterPro" id="IPR036259">
    <property type="entry name" value="MFS_trans_sf"/>
</dbReference>
<keyword evidence="3 6" id="KW-1133">Transmembrane helix</keyword>
<feature type="transmembrane region" description="Helical" evidence="6">
    <location>
        <begin position="74"/>
        <end position="92"/>
    </location>
</feature>
<evidence type="ECO:0000259" key="7">
    <source>
        <dbReference type="PROSITE" id="PS50850"/>
    </source>
</evidence>
<feature type="transmembrane region" description="Helical" evidence="6">
    <location>
        <begin position="533"/>
        <end position="552"/>
    </location>
</feature>
<dbReference type="InterPro" id="IPR011701">
    <property type="entry name" value="MFS"/>
</dbReference>
<gene>
    <name evidence="8" type="ORF">CTheo_5868</name>
</gene>
<feature type="region of interest" description="Disordered" evidence="5">
    <location>
        <begin position="263"/>
        <end position="327"/>
    </location>
</feature>
<evidence type="ECO:0000256" key="5">
    <source>
        <dbReference type="SAM" id="MobiDB-lite"/>
    </source>
</evidence>
<feature type="transmembrane region" description="Helical" evidence="6">
    <location>
        <begin position="470"/>
        <end position="490"/>
    </location>
</feature>
<feature type="transmembrane region" description="Helical" evidence="6">
    <location>
        <begin position="359"/>
        <end position="383"/>
    </location>
</feature>
<proteinExistence type="predicted"/>
<dbReference type="SUPFAM" id="SSF103473">
    <property type="entry name" value="MFS general substrate transporter"/>
    <property type="match status" value="1"/>
</dbReference>
<sequence length="566" mass="61547">MSNAKSPVYITEDGPQTLVPVTSHAGDEISGPPQRQAALDAHEAARQTPQPTQLDIEHQPVDNDPRLWSKHRKVTIVTIIAFASLAPTFSVNLYNPAFAQIKRELHTTDGQIALSLALFIIVQGNAPIIWSAISEIKGRKMVYIMSMALFCLGSAVCGAAKDMKLLIGMRVLQAAGSSSVINLGAGTLSDMYDSHERGTMMGIYFAGGPIIGGGLTAGFSWRATFWFLVIFAGVSLVTFVFLPETWRRERSVSYQAAKRRALKERARRSQSATPARSRVPSPVRGGAATPTIGANTPSAGSVDDHREKNENRDGKTRTNEAHTKIDPEKVADSEDIKLSVTDINPILPIWYILKQRTNICILFASAILFAYQYGVCFTAALTFARAPYHFDSIKVGLVLLSFGLGNLAGSIFGGRWSDHVLAKYRAQNGGESTPEMRLQSTKPAMIFFPFFVLAYAWMCEKHLHIAGPVVVLFFSGFCAIWIYSSTVAYIVDANPGRASSAIAANSSFRGISGLIAAEVSVPLQNALGDGGLYTIWAGLLVICEALILLLIWRGGKWRAGREQTFV</sequence>
<name>A0A5N5QHD2_9AGAM</name>
<feature type="region of interest" description="Disordered" evidence="5">
    <location>
        <begin position="1"/>
        <end position="62"/>
    </location>
</feature>
<comment type="caution">
    <text evidence="8">The sequence shown here is derived from an EMBL/GenBank/DDBJ whole genome shotgun (WGS) entry which is preliminary data.</text>
</comment>
<dbReference type="GO" id="GO:0005886">
    <property type="term" value="C:plasma membrane"/>
    <property type="evidence" value="ECO:0007669"/>
    <property type="project" value="TreeGrafter"/>
</dbReference>
<dbReference type="EMBL" id="SSOP01000151">
    <property type="protein sequence ID" value="KAB5590697.1"/>
    <property type="molecule type" value="Genomic_DNA"/>
</dbReference>
<dbReference type="PROSITE" id="PS50850">
    <property type="entry name" value="MFS"/>
    <property type="match status" value="1"/>
</dbReference>
<evidence type="ECO:0000313" key="8">
    <source>
        <dbReference type="EMBL" id="KAB5590697.1"/>
    </source>
</evidence>
<feature type="transmembrane region" description="Helical" evidence="6">
    <location>
        <begin position="142"/>
        <end position="161"/>
    </location>
</feature>
<keyword evidence="4 6" id="KW-0472">Membrane</keyword>
<feature type="transmembrane region" description="Helical" evidence="6">
    <location>
        <begin position="112"/>
        <end position="130"/>
    </location>
</feature>
<evidence type="ECO:0000256" key="3">
    <source>
        <dbReference type="ARBA" id="ARBA00022989"/>
    </source>
</evidence>
<comment type="subcellular location">
    <subcellularLocation>
        <location evidence="1">Membrane</location>
        <topology evidence="1">Multi-pass membrane protein</topology>
    </subcellularLocation>
</comment>
<feature type="transmembrane region" description="Helical" evidence="6">
    <location>
        <begin position="201"/>
        <end position="219"/>
    </location>
</feature>
<keyword evidence="2 6" id="KW-0812">Transmembrane</keyword>
<dbReference type="AlphaFoldDB" id="A0A5N5QHD2"/>